<organism evidence="1 2">
    <name type="scientific">Crotalaria pallida</name>
    <name type="common">Smooth rattlebox</name>
    <name type="synonym">Crotalaria striata</name>
    <dbReference type="NCBI Taxonomy" id="3830"/>
    <lineage>
        <taxon>Eukaryota</taxon>
        <taxon>Viridiplantae</taxon>
        <taxon>Streptophyta</taxon>
        <taxon>Embryophyta</taxon>
        <taxon>Tracheophyta</taxon>
        <taxon>Spermatophyta</taxon>
        <taxon>Magnoliopsida</taxon>
        <taxon>eudicotyledons</taxon>
        <taxon>Gunneridae</taxon>
        <taxon>Pentapetalae</taxon>
        <taxon>rosids</taxon>
        <taxon>fabids</taxon>
        <taxon>Fabales</taxon>
        <taxon>Fabaceae</taxon>
        <taxon>Papilionoideae</taxon>
        <taxon>50 kb inversion clade</taxon>
        <taxon>genistoids sensu lato</taxon>
        <taxon>core genistoids</taxon>
        <taxon>Crotalarieae</taxon>
        <taxon>Crotalaria</taxon>
    </lineage>
</organism>
<protein>
    <submittedName>
        <fullName evidence="1">Uncharacterized protein</fullName>
    </submittedName>
</protein>
<sequence length="70" mass="7963">MIVTVVFGTSESFKPNILSIGGLLFQFCWSVVRGVCLCLSSPISLDPCSLRKFILIHIIRIRKVSFFQYH</sequence>
<dbReference type="Proteomes" id="UP001372338">
    <property type="component" value="Unassembled WGS sequence"/>
</dbReference>
<reference evidence="1 2" key="1">
    <citation type="submission" date="2024-01" db="EMBL/GenBank/DDBJ databases">
        <title>The genomes of 5 underutilized Papilionoideae crops provide insights into root nodulation and disease resistanc.</title>
        <authorList>
            <person name="Yuan L."/>
        </authorList>
    </citation>
    <scope>NUCLEOTIDE SEQUENCE [LARGE SCALE GENOMIC DNA]</scope>
    <source>
        <strain evidence="1">ZHUSHIDOU_FW_LH</strain>
        <tissue evidence="1">Leaf</tissue>
    </source>
</reference>
<keyword evidence="2" id="KW-1185">Reference proteome</keyword>
<evidence type="ECO:0000313" key="2">
    <source>
        <dbReference type="Proteomes" id="UP001372338"/>
    </source>
</evidence>
<gene>
    <name evidence="1" type="ORF">RIF29_06025</name>
</gene>
<evidence type="ECO:0000313" key="1">
    <source>
        <dbReference type="EMBL" id="KAK7291121.1"/>
    </source>
</evidence>
<name>A0AAN9J3S2_CROPI</name>
<comment type="caution">
    <text evidence="1">The sequence shown here is derived from an EMBL/GenBank/DDBJ whole genome shotgun (WGS) entry which is preliminary data.</text>
</comment>
<proteinExistence type="predicted"/>
<dbReference type="EMBL" id="JAYWIO010000001">
    <property type="protein sequence ID" value="KAK7291121.1"/>
    <property type="molecule type" value="Genomic_DNA"/>
</dbReference>
<dbReference type="AlphaFoldDB" id="A0AAN9J3S2"/>
<accession>A0AAN9J3S2</accession>